<dbReference type="EMBL" id="CAJNNV010031705">
    <property type="protein sequence ID" value="CAE8637507.1"/>
    <property type="molecule type" value="Genomic_DNA"/>
</dbReference>
<keyword evidence="1" id="KW-1133">Transmembrane helix</keyword>
<feature type="transmembrane region" description="Helical" evidence="1">
    <location>
        <begin position="166"/>
        <end position="188"/>
    </location>
</feature>
<evidence type="ECO:0000256" key="1">
    <source>
        <dbReference type="SAM" id="Phobius"/>
    </source>
</evidence>
<dbReference type="Proteomes" id="UP000654075">
    <property type="component" value="Unassembled WGS sequence"/>
</dbReference>
<evidence type="ECO:0000313" key="5">
    <source>
        <dbReference type="Proteomes" id="UP000654075"/>
    </source>
</evidence>
<protein>
    <recommendedName>
        <fullName evidence="6">Transmembrane protein</fullName>
    </recommendedName>
</protein>
<evidence type="ECO:0000256" key="2">
    <source>
        <dbReference type="SAM" id="SignalP"/>
    </source>
</evidence>
<keyword evidence="1" id="KW-0472">Membrane</keyword>
<feature type="chain" id="PRO_5036408891" description="Transmembrane protein" evidence="2">
    <location>
        <begin position="26"/>
        <end position="217"/>
    </location>
</feature>
<evidence type="ECO:0000313" key="4">
    <source>
        <dbReference type="EMBL" id="CAE8648316.1"/>
    </source>
</evidence>
<reference evidence="3" key="1">
    <citation type="submission" date="2021-02" db="EMBL/GenBank/DDBJ databases">
        <authorList>
            <person name="Dougan E. K."/>
            <person name="Rhodes N."/>
            <person name="Thang M."/>
            <person name="Chan C."/>
        </authorList>
    </citation>
    <scope>NUCLEOTIDE SEQUENCE</scope>
</reference>
<keyword evidence="5" id="KW-1185">Reference proteome</keyword>
<evidence type="ECO:0000313" key="3">
    <source>
        <dbReference type="EMBL" id="CAE8637507.1"/>
    </source>
</evidence>
<accession>A0A813HH74</accession>
<dbReference type="AlphaFoldDB" id="A0A813HH74"/>
<dbReference type="EMBL" id="CAJNNW010006451">
    <property type="protein sequence ID" value="CAE8648316.1"/>
    <property type="molecule type" value="Genomic_DNA"/>
</dbReference>
<proteinExistence type="predicted"/>
<evidence type="ECO:0008006" key="6">
    <source>
        <dbReference type="Google" id="ProtNLM"/>
    </source>
</evidence>
<keyword evidence="1" id="KW-0812">Transmembrane</keyword>
<feature type="signal peptide" evidence="2">
    <location>
        <begin position="1"/>
        <end position="25"/>
    </location>
</feature>
<dbReference type="Proteomes" id="UP000626109">
    <property type="component" value="Unassembled WGS sequence"/>
</dbReference>
<gene>
    <name evidence="3" type="ORF">PGLA1383_LOCUS52853</name>
    <name evidence="4" type="ORF">PGLA2088_LOCUS6463</name>
</gene>
<organism evidence="3 5">
    <name type="scientific">Polarella glacialis</name>
    <name type="common">Dinoflagellate</name>
    <dbReference type="NCBI Taxonomy" id="89957"/>
    <lineage>
        <taxon>Eukaryota</taxon>
        <taxon>Sar</taxon>
        <taxon>Alveolata</taxon>
        <taxon>Dinophyceae</taxon>
        <taxon>Suessiales</taxon>
        <taxon>Suessiaceae</taxon>
        <taxon>Polarella</taxon>
    </lineage>
</organism>
<dbReference type="OrthoDB" id="435735at2759"/>
<sequence length="217" mass="21988">MMSHLRVPLVCAVALCASALQAAGSASPERAWAASLMQVMARAVPAASNNVTAANSSKAPAEAAKAPAKAAKAAAEAAKAPSAVAAASPGNLTAPADKQGPSAVAASPENLTVPADKQDLESASATSAVAAGVEEVAEALEGEWQAESTDSYVSSNEHQSSRSTTLLWTMAITYSALTVLAVVIFLICADRQPSSHHWGSEKASMLQGATAGRRYDQ</sequence>
<keyword evidence="2" id="KW-0732">Signal</keyword>
<name>A0A813HH74_POLGL</name>
<comment type="caution">
    <text evidence="3">The sequence shown here is derived from an EMBL/GenBank/DDBJ whole genome shotgun (WGS) entry which is preliminary data.</text>
</comment>